<feature type="signal peptide" evidence="4">
    <location>
        <begin position="1"/>
        <end position="23"/>
    </location>
</feature>
<dbReference type="InterPro" id="IPR023796">
    <property type="entry name" value="Serpin_dom"/>
</dbReference>
<gene>
    <name evidence="6" type="ORF">V1264_013256</name>
</gene>
<accession>A0AAN9BMS6</accession>
<evidence type="ECO:0000256" key="4">
    <source>
        <dbReference type="SAM" id="SignalP"/>
    </source>
</evidence>
<dbReference type="SMART" id="SM00093">
    <property type="entry name" value="SERPIN"/>
    <property type="match status" value="1"/>
</dbReference>
<evidence type="ECO:0000313" key="6">
    <source>
        <dbReference type="EMBL" id="KAK7109166.1"/>
    </source>
</evidence>
<dbReference type="Proteomes" id="UP001374579">
    <property type="component" value="Unassembled WGS sequence"/>
</dbReference>
<dbReference type="CDD" id="cd00172">
    <property type="entry name" value="serpin"/>
    <property type="match status" value="1"/>
</dbReference>
<dbReference type="PANTHER" id="PTHR11461">
    <property type="entry name" value="SERINE PROTEASE INHIBITOR, SERPIN"/>
    <property type="match status" value="1"/>
</dbReference>
<dbReference type="InterPro" id="IPR000215">
    <property type="entry name" value="Serpin_fam"/>
</dbReference>
<feature type="compositionally biased region" description="Acidic residues" evidence="3">
    <location>
        <begin position="551"/>
        <end position="576"/>
    </location>
</feature>
<evidence type="ECO:0000256" key="2">
    <source>
        <dbReference type="RuleBase" id="RU000411"/>
    </source>
</evidence>
<dbReference type="InterPro" id="IPR042178">
    <property type="entry name" value="Serpin_sf_1"/>
</dbReference>
<comment type="caution">
    <text evidence="6">The sequence shown here is derived from an EMBL/GenBank/DDBJ whole genome shotgun (WGS) entry which is preliminary data.</text>
</comment>
<dbReference type="GO" id="GO:0004867">
    <property type="term" value="F:serine-type endopeptidase inhibitor activity"/>
    <property type="evidence" value="ECO:0007669"/>
    <property type="project" value="InterPro"/>
</dbReference>
<proteinExistence type="inferred from homology"/>
<dbReference type="EMBL" id="JBAMIC010000003">
    <property type="protein sequence ID" value="KAK7109166.1"/>
    <property type="molecule type" value="Genomic_DNA"/>
</dbReference>
<keyword evidence="7" id="KW-1185">Reference proteome</keyword>
<feature type="domain" description="Serpin" evidence="5">
    <location>
        <begin position="75"/>
        <end position="615"/>
    </location>
</feature>
<comment type="similarity">
    <text evidence="1 2">Belongs to the serpin family.</text>
</comment>
<sequence length="617" mass="67816">MARKSATFVCVLLLVVNSCAVWATDKIQDPAAVPTERVPLYIRKARLYAQRREAYEQIMQTRMAALAHTTNTFATQLYSHHVTKGNNSTSSHHGNSGVAHLGNVLLSPLSAYASLAMTMTASRGVTKREVIAVLNMEGEGRGVHAALERALTSLRNDDNDDVNSNLDDRGLSLGAGEGEGGEMEEDAGLDMMNDQDLENIIRNDYALDSTISYNTGHEQIRYRSRVKTSSRQHTPPPQPDMHIRLANGMFHSEELGLSQQFSNRLASLYGAPPMAMPGQEPQLSVNLWVDAVTRGAVPGMLNDGDVTANTSLALISAFSFRGAWETNFDEAETIPLEFQTAQGESVMAACMYRTGNYSLKVLDQMGGAKVLEVPYANQRYSLFVVLPKSASRLHEVEQGFQTLNLLDALSDMPQPAMTIVILPKFRLQVTTSLGEELEAMGLKKLFTQGQADFRRMTDEAEGVLFVNRFFQHAAFQVDEGTRRERDVQIGSDLQRNLDLGVISGGVKANSSGDRGDVAGDGGTAKDDVALDDHHGVLADEANGGDSKDGDYYDADDDELYDDDDDYDVDDEEDYDWGESHSDGSSNYFIATRPFHFVVMDKKYDLILLLGRVTNPLP</sequence>
<evidence type="ECO:0000313" key="7">
    <source>
        <dbReference type="Proteomes" id="UP001374579"/>
    </source>
</evidence>
<dbReference type="Gene3D" id="3.30.497.10">
    <property type="entry name" value="Antithrombin, subunit I, domain 2"/>
    <property type="match status" value="2"/>
</dbReference>
<dbReference type="AlphaFoldDB" id="A0AAN9BMS6"/>
<evidence type="ECO:0000259" key="5">
    <source>
        <dbReference type="SMART" id="SM00093"/>
    </source>
</evidence>
<protein>
    <recommendedName>
        <fullName evidence="5">Serpin domain-containing protein</fullName>
    </recommendedName>
</protein>
<dbReference type="SUPFAM" id="SSF56574">
    <property type="entry name" value="Serpins"/>
    <property type="match status" value="2"/>
</dbReference>
<keyword evidence="4" id="KW-0732">Signal</keyword>
<dbReference type="InterPro" id="IPR036186">
    <property type="entry name" value="Serpin_sf"/>
</dbReference>
<organism evidence="6 7">
    <name type="scientific">Littorina saxatilis</name>
    <dbReference type="NCBI Taxonomy" id="31220"/>
    <lineage>
        <taxon>Eukaryota</taxon>
        <taxon>Metazoa</taxon>
        <taxon>Spiralia</taxon>
        <taxon>Lophotrochozoa</taxon>
        <taxon>Mollusca</taxon>
        <taxon>Gastropoda</taxon>
        <taxon>Caenogastropoda</taxon>
        <taxon>Littorinimorpha</taxon>
        <taxon>Littorinoidea</taxon>
        <taxon>Littorinidae</taxon>
        <taxon>Littorina</taxon>
    </lineage>
</organism>
<dbReference type="InterPro" id="IPR042185">
    <property type="entry name" value="Serpin_sf_2"/>
</dbReference>
<dbReference type="PANTHER" id="PTHR11461:SF211">
    <property type="entry name" value="GH10112P-RELATED"/>
    <property type="match status" value="1"/>
</dbReference>
<evidence type="ECO:0000256" key="1">
    <source>
        <dbReference type="ARBA" id="ARBA00009500"/>
    </source>
</evidence>
<dbReference type="Pfam" id="PF00079">
    <property type="entry name" value="Serpin"/>
    <property type="match status" value="2"/>
</dbReference>
<dbReference type="GO" id="GO:0005615">
    <property type="term" value="C:extracellular space"/>
    <property type="evidence" value="ECO:0007669"/>
    <property type="project" value="InterPro"/>
</dbReference>
<evidence type="ECO:0000256" key="3">
    <source>
        <dbReference type="SAM" id="MobiDB-lite"/>
    </source>
</evidence>
<name>A0AAN9BMS6_9CAEN</name>
<feature type="chain" id="PRO_5042964953" description="Serpin domain-containing protein" evidence="4">
    <location>
        <begin position="24"/>
        <end position="617"/>
    </location>
</feature>
<feature type="region of interest" description="Disordered" evidence="3">
    <location>
        <begin position="156"/>
        <end position="183"/>
    </location>
</feature>
<feature type="region of interest" description="Disordered" evidence="3">
    <location>
        <begin position="536"/>
        <end position="582"/>
    </location>
</feature>
<reference evidence="6 7" key="1">
    <citation type="submission" date="2024-02" db="EMBL/GenBank/DDBJ databases">
        <title>Chromosome-scale genome assembly of the rough periwinkle Littorina saxatilis.</title>
        <authorList>
            <person name="De Jode A."/>
            <person name="Faria R."/>
            <person name="Formenti G."/>
            <person name="Sims Y."/>
            <person name="Smith T.P."/>
            <person name="Tracey A."/>
            <person name="Wood J.M.D."/>
            <person name="Zagrodzka Z.B."/>
            <person name="Johannesson K."/>
            <person name="Butlin R.K."/>
            <person name="Leder E.H."/>
        </authorList>
    </citation>
    <scope>NUCLEOTIDE SEQUENCE [LARGE SCALE GENOMIC DNA]</scope>
    <source>
        <strain evidence="6">Snail1</strain>
        <tissue evidence="6">Muscle</tissue>
    </source>
</reference>
<dbReference type="Gene3D" id="2.30.39.10">
    <property type="entry name" value="Alpha-1-antitrypsin, domain 1"/>
    <property type="match status" value="1"/>
</dbReference>